<name>A0ABV8U5X1_9PROT</name>
<evidence type="ECO:0000259" key="9">
    <source>
        <dbReference type="PROSITE" id="PS50937"/>
    </source>
</evidence>
<dbReference type="InterPro" id="IPR047057">
    <property type="entry name" value="MerR_fam"/>
</dbReference>
<sequence length="133" mass="15071">MSTLVKIGEAAKNIGLPEKTIRYYEDIGLVNPLRAENGFRQYRQSDLQLLRIVKGARQLGFSIDDSRALLDLFNNDARSSAEVKALATKQLLETRKKIDRLKNLEAKLQHLTNRCQGNHKPDCAILDFLADPH</sequence>
<organism evidence="10 11">
    <name type="scientific">Kordiimonas lipolytica</name>
    <dbReference type="NCBI Taxonomy" id="1662421"/>
    <lineage>
        <taxon>Bacteria</taxon>
        <taxon>Pseudomonadati</taxon>
        <taxon>Pseudomonadota</taxon>
        <taxon>Alphaproteobacteria</taxon>
        <taxon>Kordiimonadales</taxon>
        <taxon>Kordiimonadaceae</taxon>
        <taxon>Kordiimonas</taxon>
    </lineage>
</organism>
<keyword evidence="8" id="KW-0175">Coiled coil</keyword>
<dbReference type="PANTHER" id="PTHR30204">
    <property type="entry name" value="REDOX-CYCLING DRUG-SENSING TRANSCRIPTIONAL ACTIVATOR SOXR"/>
    <property type="match status" value="1"/>
</dbReference>
<dbReference type="InterPro" id="IPR000551">
    <property type="entry name" value="MerR-type_HTH_dom"/>
</dbReference>
<evidence type="ECO:0000256" key="1">
    <source>
        <dbReference type="ARBA" id="ARBA00011738"/>
    </source>
</evidence>
<keyword evidence="4" id="KW-0238">DNA-binding</keyword>
<dbReference type="PRINTS" id="PR00040">
    <property type="entry name" value="HTHMERR"/>
</dbReference>
<comment type="caution">
    <text evidence="10">The sequence shown here is derived from an EMBL/GenBank/DDBJ whole genome shotgun (WGS) entry which is preliminary data.</text>
</comment>
<dbReference type="SUPFAM" id="SSF46955">
    <property type="entry name" value="Putative DNA-binding domain"/>
    <property type="match status" value="1"/>
</dbReference>
<dbReference type="RefSeq" id="WP_068150230.1">
    <property type="nucleotide sequence ID" value="NZ_JBHSCR010000001.1"/>
</dbReference>
<evidence type="ECO:0000256" key="5">
    <source>
        <dbReference type="ARBA" id="ARBA00023159"/>
    </source>
</evidence>
<evidence type="ECO:0000313" key="11">
    <source>
        <dbReference type="Proteomes" id="UP001595776"/>
    </source>
</evidence>
<dbReference type="InterPro" id="IPR009061">
    <property type="entry name" value="DNA-bd_dom_put_sf"/>
</dbReference>
<dbReference type="SMART" id="SM00422">
    <property type="entry name" value="HTH_MERR"/>
    <property type="match status" value="1"/>
</dbReference>
<gene>
    <name evidence="10" type="ORF">ACFO5Q_01585</name>
</gene>
<feature type="domain" description="HTH merR-type" evidence="9">
    <location>
        <begin position="4"/>
        <end position="72"/>
    </location>
</feature>
<evidence type="ECO:0000313" key="10">
    <source>
        <dbReference type="EMBL" id="MFC4346535.1"/>
    </source>
</evidence>
<evidence type="ECO:0000256" key="4">
    <source>
        <dbReference type="ARBA" id="ARBA00023125"/>
    </source>
</evidence>
<accession>A0ABV8U5X1</accession>
<keyword evidence="11" id="KW-1185">Reference proteome</keyword>
<dbReference type="Gene3D" id="1.10.1660.10">
    <property type="match status" value="1"/>
</dbReference>
<dbReference type="EMBL" id="JBHSCR010000001">
    <property type="protein sequence ID" value="MFC4346535.1"/>
    <property type="molecule type" value="Genomic_DNA"/>
</dbReference>
<dbReference type="PROSITE" id="PS50937">
    <property type="entry name" value="HTH_MERR_2"/>
    <property type="match status" value="1"/>
</dbReference>
<dbReference type="Pfam" id="PF13411">
    <property type="entry name" value="MerR_1"/>
    <property type="match status" value="1"/>
</dbReference>
<reference evidence="11" key="1">
    <citation type="journal article" date="2019" name="Int. J. Syst. Evol. Microbiol.">
        <title>The Global Catalogue of Microorganisms (GCM) 10K type strain sequencing project: providing services to taxonomists for standard genome sequencing and annotation.</title>
        <authorList>
            <consortium name="The Broad Institute Genomics Platform"/>
            <consortium name="The Broad Institute Genome Sequencing Center for Infectious Disease"/>
            <person name="Wu L."/>
            <person name="Ma J."/>
        </authorList>
    </citation>
    <scope>NUCLEOTIDE SEQUENCE [LARGE SCALE GENOMIC DNA]</scope>
    <source>
        <strain evidence="11">CGMCC 1.15304</strain>
    </source>
</reference>
<evidence type="ECO:0000256" key="6">
    <source>
        <dbReference type="ARBA" id="ARBA00031472"/>
    </source>
</evidence>
<keyword evidence="5" id="KW-0010">Activator</keyword>
<proteinExistence type="predicted"/>
<protein>
    <recommendedName>
        <fullName evidence="2">HTH-type transcriptional regulator CueR</fullName>
    </recommendedName>
    <alternativeName>
        <fullName evidence="7">Copper efflux regulator</fullName>
    </alternativeName>
    <alternativeName>
        <fullName evidence="6">Copper export regulator</fullName>
    </alternativeName>
</protein>
<comment type="subunit">
    <text evidence="1">Homodimer.</text>
</comment>
<dbReference type="PANTHER" id="PTHR30204:SF16">
    <property type="entry name" value="HTH-TYPE TRANSCRIPTIONAL REGULATOR CUER"/>
    <property type="match status" value="1"/>
</dbReference>
<keyword evidence="3" id="KW-0186">Copper</keyword>
<feature type="coiled-coil region" evidence="8">
    <location>
        <begin position="84"/>
        <end position="114"/>
    </location>
</feature>
<evidence type="ECO:0000256" key="3">
    <source>
        <dbReference type="ARBA" id="ARBA00023008"/>
    </source>
</evidence>
<evidence type="ECO:0000256" key="7">
    <source>
        <dbReference type="ARBA" id="ARBA00032335"/>
    </source>
</evidence>
<evidence type="ECO:0000256" key="2">
    <source>
        <dbReference type="ARBA" id="ARBA00017250"/>
    </source>
</evidence>
<evidence type="ECO:0000256" key="8">
    <source>
        <dbReference type="SAM" id="Coils"/>
    </source>
</evidence>
<dbReference type="Proteomes" id="UP001595776">
    <property type="component" value="Unassembled WGS sequence"/>
</dbReference>